<evidence type="ECO:0000313" key="1">
    <source>
        <dbReference type="EMBL" id="GAA3911699.1"/>
    </source>
</evidence>
<proteinExistence type="predicted"/>
<comment type="caution">
    <text evidence="1">The sequence shown here is derived from an EMBL/GenBank/DDBJ whole genome shotgun (WGS) entry which is preliminary data.</text>
</comment>
<evidence type="ECO:0000313" key="2">
    <source>
        <dbReference type="Proteomes" id="UP001499994"/>
    </source>
</evidence>
<keyword evidence="2" id="KW-1185">Reference proteome</keyword>
<gene>
    <name evidence="1" type="ORF">GCM10022405_41080</name>
</gene>
<sequence length="286" mass="32097">MADAVIIRGMRGLGDNIYQRGFVRHYPGAYIETPWPEIYQGLDVKFIRSQTRLRTQHKNELRTDCRYVSNVPAGAKELRIGYGAAALQRGSITDAMRRQFAIVTPRFDLPHYGPSPVMADKPIAVIRPATARREWLNTARNPDPCYLAEAAERLQKDFYVVSVADLEGSEEWAVGTLPPADLRLHRGELDICQLLALVQHAAVVVSGVGWAVPAALCYGTPLYVVQGGCGAHNARHVITDPRMDLRRVGWARPDNYCTCGLMQHNCDKRITGFSEKFERWLHETVL</sequence>
<reference evidence="2" key="1">
    <citation type="journal article" date="2019" name="Int. J. Syst. Evol. Microbiol.">
        <title>The Global Catalogue of Microorganisms (GCM) 10K type strain sequencing project: providing services to taxonomists for standard genome sequencing and annotation.</title>
        <authorList>
            <consortium name="The Broad Institute Genomics Platform"/>
            <consortium name="The Broad Institute Genome Sequencing Center for Infectious Disease"/>
            <person name="Wu L."/>
            <person name="Ma J."/>
        </authorList>
    </citation>
    <scope>NUCLEOTIDE SEQUENCE [LARGE SCALE GENOMIC DNA]</scope>
    <source>
        <strain evidence="2">JCM 17201</strain>
    </source>
</reference>
<name>A0ABP7M0Q9_9GAMM</name>
<dbReference type="EMBL" id="BAABDG010000010">
    <property type="protein sequence ID" value="GAA3911699.1"/>
    <property type="molecule type" value="Genomic_DNA"/>
</dbReference>
<accession>A0ABP7M0Q9</accession>
<protein>
    <submittedName>
        <fullName evidence="1">Uncharacterized protein</fullName>
    </submittedName>
</protein>
<dbReference type="RefSeq" id="WP_346082731.1">
    <property type="nucleotide sequence ID" value="NZ_BAABDG010000010.1"/>
</dbReference>
<dbReference type="Proteomes" id="UP001499994">
    <property type="component" value="Unassembled WGS sequence"/>
</dbReference>
<organism evidence="1 2">
    <name type="scientific">Gibbsiella dentisursi</name>
    <dbReference type="NCBI Taxonomy" id="796890"/>
    <lineage>
        <taxon>Bacteria</taxon>
        <taxon>Pseudomonadati</taxon>
        <taxon>Pseudomonadota</taxon>
        <taxon>Gammaproteobacteria</taxon>
        <taxon>Enterobacterales</taxon>
        <taxon>Yersiniaceae</taxon>
        <taxon>Gibbsiella</taxon>
    </lineage>
</organism>